<dbReference type="AlphaFoldDB" id="A0AAV2KF87"/>
<dbReference type="Proteomes" id="UP001497482">
    <property type="component" value="Chromosome 18"/>
</dbReference>
<dbReference type="EMBL" id="OZ035840">
    <property type="protein sequence ID" value="CAL1588643.1"/>
    <property type="molecule type" value="Genomic_DNA"/>
</dbReference>
<proteinExistence type="predicted"/>
<sequence length="114" mass="12121">MFTNLWHFLGKNQDLPSCPVCPSPLSCPPSPLSHLPSPPVPTALPSVPSALPSVPSALPSVPSAHPSVLPSCISHLLSSSPDEAEDQHLEMSPVQYYSNPSSLHTPEWHQDGSN</sequence>
<reference evidence="2 3" key="1">
    <citation type="submission" date="2024-04" db="EMBL/GenBank/DDBJ databases">
        <authorList>
            <person name="Waldvogel A.-M."/>
            <person name="Schoenle A."/>
        </authorList>
    </citation>
    <scope>NUCLEOTIDE SEQUENCE [LARGE SCALE GENOMIC DNA]</scope>
</reference>
<name>A0AAV2KF87_KNICA</name>
<organism evidence="2 3">
    <name type="scientific">Knipowitschia caucasica</name>
    <name type="common">Caucasian dwarf goby</name>
    <name type="synonym">Pomatoschistus caucasicus</name>
    <dbReference type="NCBI Taxonomy" id="637954"/>
    <lineage>
        <taxon>Eukaryota</taxon>
        <taxon>Metazoa</taxon>
        <taxon>Chordata</taxon>
        <taxon>Craniata</taxon>
        <taxon>Vertebrata</taxon>
        <taxon>Euteleostomi</taxon>
        <taxon>Actinopterygii</taxon>
        <taxon>Neopterygii</taxon>
        <taxon>Teleostei</taxon>
        <taxon>Neoteleostei</taxon>
        <taxon>Acanthomorphata</taxon>
        <taxon>Gobiaria</taxon>
        <taxon>Gobiiformes</taxon>
        <taxon>Gobioidei</taxon>
        <taxon>Gobiidae</taxon>
        <taxon>Gobiinae</taxon>
        <taxon>Knipowitschia</taxon>
    </lineage>
</organism>
<evidence type="ECO:0000313" key="3">
    <source>
        <dbReference type="Proteomes" id="UP001497482"/>
    </source>
</evidence>
<protein>
    <submittedName>
        <fullName evidence="2">Uncharacterized protein</fullName>
    </submittedName>
</protein>
<evidence type="ECO:0000313" key="2">
    <source>
        <dbReference type="EMBL" id="CAL1588643.1"/>
    </source>
</evidence>
<evidence type="ECO:0000256" key="1">
    <source>
        <dbReference type="SAM" id="MobiDB-lite"/>
    </source>
</evidence>
<feature type="compositionally biased region" description="Polar residues" evidence="1">
    <location>
        <begin position="95"/>
        <end position="104"/>
    </location>
</feature>
<gene>
    <name evidence="2" type="ORF">KC01_LOCUS18405</name>
</gene>
<keyword evidence="3" id="KW-1185">Reference proteome</keyword>
<feature type="region of interest" description="Disordered" evidence="1">
    <location>
        <begin position="77"/>
        <end position="114"/>
    </location>
</feature>
<accession>A0AAV2KF87</accession>